<proteinExistence type="predicted"/>
<dbReference type="InterPro" id="IPR019808">
    <property type="entry name" value="Histidine_triad_CS"/>
</dbReference>
<dbReference type="PRINTS" id="PR00332">
    <property type="entry name" value="HISTRIAD"/>
</dbReference>
<keyword evidence="5" id="KW-0378">Hydrolase</keyword>
<evidence type="ECO:0000313" key="5">
    <source>
        <dbReference type="EMBL" id="QDS90985.1"/>
    </source>
</evidence>
<name>A0A517M7X7_9BACT</name>
<gene>
    <name evidence="5" type="ORF">EC9_52040</name>
</gene>
<dbReference type="EC" id="3.-.-.-" evidence="5"/>
<feature type="short sequence motif" description="Histidine triad motif" evidence="2 3">
    <location>
        <begin position="97"/>
        <end position="101"/>
    </location>
</feature>
<dbReference type="FunFam" id="3.30.428.10:FF:000005">
    <property type="entry name" value="Histidine triad nucleotide-binding protein 1"/>
    <property type="match status" value="1"/>
</dbReference>
<evidence type="ECO:0000313" key="6">
    <source>
        <dbReference type="Proteomes" id="UP000319557"/>
    </source>
</evidence>
<dbReference type="PROSITE" id="PS00892">
    <property type="entry name" value="HIT_1"/>
    <property type="match status" value="1"/>
</dbReference>
<evidence type="ECO:0000256" key="1">
    <source>
        <dbReference type="PIRSR" id="PIRSR601310-1"/>
    </source>
</evidence>
<reference evidence="5 6" key="1">
    <citation type="submission" date="2019-02" db="EMBL/GenBank/DDBJ databases">
        <title>Deep-cultivation of Planctomycetes and their phenomic and genomic characterization uncovers novel biology.</title>
        <authorList>
            <person name="Wiegand S."/>
            <person name="Jogler M."/>
            <person name="Boedeker C."/>
            <person name="Pinto D."/>
            <person name="Vollmers J."/>
            <person name="Rivas-Marin E."/>
            <person name="Kohn T."/>
            <person name="Peeters S.H."/>
            <person name="Heuer A."/>
            <person name="Rast P."/>
            <person name="Oberbeckmann S."/>
            <person name="Bunk B."/>
            <person name="Jeske O."/>
            <person name="Meyerdierks A."/>
            <person name="Storesund J.E."/>
            <person name="Kallscheuer N."/>
            <person name="Luecker S."/>
            <person name="Lage O.M."/>
            <person name="Pohl T."/>
            <person name="Merkel B.J."/>
            <person name="Hornburger P."/>
            <person name="Mueller R.-W."/>
            <person name="Bruemmer F."/>
            <person name="Labrenz M."/>
            <person name="Spormann A.M."/>
            <person name="Op den Camp H."/>
            <person name="Overmann J."/>
            <person name="Amann R."/>
            <person name="Jetten M.S.M."/>
            <person name="Mascher T."/>
            <person name="Medema M.H."/>
            <person name="Devos D.P."/>
            <person name="Kaster A.-K."/>
            <person name="Ovreas L."/>
            <person name="Rohde M."/>
            <person name="Galperin M.Y."/>
            <person name="Jogler C."/>
        </authorList>
    </citation>
    <scope>NUCLEOTIDE SEQUENCE [LARGE SCALE GENOMIC DNA]</scope>
    <source>
        <strain evidence="5 6">EC9</strain>
    </source>
</reference>
<dbReference type="PROSITE" id="PS51084">
    <property type="entry name" value="HIT_2"/>
    <property type="match status" value="1"/>
</dbReference>
<feature type="domain" description="HIT" evidence="4">
    <location>
        <begin position="5"/>
        <end position="113"/>
    </location>
</feature>
<dbReference type="Proteomes" id="UP000319557">
    <property type="component" value="Chromosome"/>
</dbReference>
<dbReference type="InterPro" id="IPR001310">
    <property type="entry name" value="Histidine_triad_HIT"/>
</dbReference>
<keyword evidence="6" id="KW-1185">Reference proteome</keyword>
<evidence type="ECO:0000256" key="3">
    <source>
        <dbReference type="PROSITE-ProRule" id="PRU00464"/>
    </source>
</evidence>
<accession>A0A517M7X7</accession>
<protein>
    <submittedName>
        <fullName evidence="5">HIT-like protein</fullName>
        <ecNumber evidence="5">3.-.-.-</ecNumber>
    </submittedName>
</protein>
<evidence type="ECO:0000259" key="4">
    <source>
        <dbReference type="PROSITE" id="PS51084"/>
    </source>
</evidence>
<dbReference type="InterPro" id="IPR011146">
    <property type="entry name" value="HIT-like"/>
</dbReference>
<feature type="active site" description="Tele-AMP-histidine intermediate" evidence="1">
    <location>
        <position position="99"/>
    </location>
</feature>
<dbReference type="EMBL" id="CP036261">
    <property type="protein sequence ID" value="QDS90985.1"/>
    <property type="molecule type" value="Genomic_DNA"/>
</dbReference>
<dbReference type="Pfam" id="PF01230">
    <property type="entry name" value="HIT"/>
    <property type="match status" value="1"/>
</dbReference>
<dbReference type="OrthoDB" id="9784774at2"/>
<dbReference type="CDD" id="cd01276">
    <property type="entry name" value="PKCI_related"/>
    <property type="match status" value="1"/>
</dbReference>
<dbReference type="PANTHER" id="PTHR23089">
    <property type="entry name" value="HISTIDINE TRIAD HIT PROTEIN"/>
    <property type="match status" value="1"/>
</dbReference>
<dbReference type="GO" id="GO:0016787">
    <property type="term" value="F:hydrolase activity"/>
    <property type="evidence" value="ECO:0007669"/>
    <property type="project" value="UniProtKB-KW"/>
</dbReference>
<sequence length="113" mass="12548">MTETIFSKIIRKEIPAKIVFEDDLCLAFHDIAPKAPVHVLVIPKKVIRSVADLEPEDHALIGHLFGVIRQVAEQLGLEKGYRVITNSGPEGGQEVLHLHFHVLGGRQLTWSPA</sequence>
<dbReference type="Gene3D" id="3.30.428.10">
    <property type="entry name" value="HIT-like"/>
    <property type="match status" value="1"/>
</dbReference>
<evidence type="ECO:0000256" key="2">
    <source>
        <dbReference type="PIRSR" id="PIRSR601310-3"/>
    </source>
</evidence>
<organism evidence="5 6">
    <name type="scientific">Rosistilla ulvae</name>
    <dbReference type="NCBI Taxonomy" id="1930277"/>
    <lineage>
        <taxon>Bacteria</taxon>
        <taxon>Pseudomonadati</taxon>
        <taxon>Planctomycetota</taxon>
        <taxon>Planctomycetia</taxon>
        <taxon>Pirellulales</taxon>
        <taxon>Pirellulaceae</taxon>
        <taxon>Rosistilla</taxon>
    </lineage>
</organism>
<dbReference type="KEGG" id="ruv:EC9_52040"/>
<dbReference type="InterPro" id="IPR036265">
    <property type="entry name" value="HIT-like_sf"/>
</dbReference>
<dbReference type="SUPFAM" id="SSF54197">
    <property type="entry name" value="HIT-like"/>
    <property type="match status" value="1"/>
</dbReference>
<dbReference type="RefSeq" id="WP_145123875.1">
    <property type="nucleotide sequence ID" value="NZ_CP036261.1"/>
</dbReference>
<dbReference type="AlphaFoldDB" id="A0A517M7X7"/>